<evidence type="ECO:0000313" key="2">
    <source>
        <dbReference type="EMBL" id="MBR0665604.1"/>
    </source>
</evidence>
<comment type="caution">
    <text evidence="2">The sequence shown here is derived from an EMBL/GenBank/DDBJ whole genome shotgun (WGS) entry which is preliminary data.</text>
</comment>
<accession>A0ABS5EZA1</accession>
<dbReference type="PROSITE" id="PS51257">
    <property type="entry name" value="PROKAR_LIPOPROTEIN"/>
    <property type="match status" value="1"/>
</dbReference>
<reference evidence="3" key="1">
    <citation type="journal article" date="2021" name="Syst. Appl. Microbiol.">
        <title>Roseomonas hellenica sp. nov., isolated from roots of wild-growing Alkanna tinctoria.</title>
        <authorList>
            <person name="Rat A."/>
            <person name="Naranjo H.D."/>
            <person name="Lebbe L."/>
            <person name="Cnockaert M."/>
            <person name="Krigas N."/>
            <person name="Grigoriadou K."/>
            <person name="Maloupa E."/>
            <person name="Willems A."/>
        </authorList>
    </citation>
    <scope>NUCLEOTIDE SEQUENCE [LARGE SCALE GENOMIC DNA]</scope>
    <source>
        <strain evidence="3">LMG 31523</strain>
    </source>
</reference>
<feature type="signal peptide" evidence="1">
    <location>
        <begin position="1"/>
        <end position="17"/>
    </location>
</feature>
<keyword evidence="3" id="KW-1185">Reference proteome</keyword>
<evidence type="ECO:0008006" key="4">
    <source>
        <dbReference type="Google" id="ProtNLM"/>
    </source>
</evidence>
<gene>
    <name evidence="2" type="ORF">GXW71_14690</name>
</gene>
<evidence type="ECO:0000256" key="1">
    <source>
        <dbReference type="SAM" id="SignalP"/>
    </source>
</evidence>
<proteinExistence type="predicted"/>
<feature type="chain" id="PRO_5045128264" description="Lipoprotein" evidence="1">
    <location>
        <begin position="18"/>
        <end position="201"/>
    </location>
</feature>
<protein>
    <recommendedName>
        <fullName evidence="4">Lipoprotein</fullName>
    </recommendedName>
</protein>
<evidence type="ECO:0000313" key="3">
    <source>
        <dbReference type="Proteomes" id="UP001196870"/>
    </source>
</evidence>
<name>A0ABS5EZA1_9PROT</name>
<dbReference type="Proteomes" id="UP001196870">
    <property type="component" value="Unassembled WGS sequence"/>
</dbReference>
<dbReference type="EMBL" id="JAAGBB010000016">
    <property type="protein sequence ID" value="MBR0665604.1"/>
    <property type="molecule type" value="Genomic_DNA"/>
</dbReference>
<keyword evidence="1" id="KW-0732">Signal</keyword>
<sequence length="201" mass="20463">MRVAAALIAALSLAACATSDEGESLAPGSTAGRPSLNEAVARLPGEAAGLQRAGVSLYEQRQPGFGAGVDYQAPSRAAVATVYLYDRGGGAVPSDPASPQVTQEFARVIAEVSSGAQRGGRRLVERERFELPVTGGRGLHCVLLEGIGGAAPVLRQVCLGGGGGRFVQSQVTMAAREPPPADARAFAVAVTRAARRPSQGS</sequence>
<organism evidence="2 3">
    <name type="scientific">Plastoroseomonas hellenica</name>
    <dbReference type="NCBI Taxonomy" id="2687306"/>
    <lineage>
        <taxon>Bacteria</taxon>
        <taxon>Pseudomonadati</taxon>
        <taxon>Pseudomonadota</taxon>
        <taxon>Alphaproteobacteria</taxon>
        <taxon>Acetobacterales</taxon>
        <taxon>Acetobacteraceae</taxon>
        <taxon>Plastoroseomonas</taxon>
    </lineage>
</organism>
<dbReference type="RefSeq" id="WP_211853277.1">
    <property type="nucleotide sequence ID" value="NZ_JAAGBB010000016.1"/>
</dbReference>